<dbReference type="KEGG" id="slp:Slip_0711"/>
<feature type="domain" description="Aldehyde ferredoxin oxidoreductase N-terminal" evidence="9">
    <location>
        <begin position="6"/>
        <end position="206"/>
    </location>
</feature>
<dbReference type="GO" id="GO:0033726">
    <property type="term" value="F:aldehyde ferredoxin oxidoreductase activity"/>
    <property type="evidence" value="ECO:0007669"/>
    <property type="project" value="UniProtKB-EC"/>
</dbReference>
<reference evidence="11" key="1">
    <citation type="journal article" date="2010" name="Stand. Genomic Sci.">
        <title>Complete genome sequence of Syntrophothermus lipocalidus type strain (TGB-C1T).</title>
        <authorList>
            <consortium name="US DOE Joint Genome Institute (JGI-PGF)"/>
            <person name="Djao O."/>
            <person name="Zhang X."/>
            <person name="Lucas S."/>
            <person name="Lapidus A."/>
            <person name="Glavina Del Rio T."/>
            <person name="Nolan M."/>
            <person name="Tice H."/>
            <person name="Cheng J."/>
            <person name="Han C."/>
            <person name="Tapia R."/>
            <person name="Goodwin L."/>
            <person name="Pitluck S."/>
            <person name="Liolios K."/>
            <person name="Ivanova N."/>
            <person name="Mavromatis K."/>
            <person name="Mikhailova N."/>
            <person name="Ovchinnikova G."/>
            <person name="Pati A."/>
            <person name="Brambilla E."/>
            <person name="Chen A."/>
            <person name="Palaniappan K."/>
            <person name="Land M."/>
            <person name="Hauser L."/>
            <person name="Chang Y."/>
            <person name="Jeffries C."/>
            <person name="Rohde M."/>
            <person name="Sikorski J."/>
            <person name="Spring S."/>
            <person name="Goker M."/>
            <person name="Detter J."/>
            <person name="Woyke T."/>
            <person name="Bristow J."/>
            <person name="Eisen J."/>
            <person name="Markowitz V."/>
            <person name="Hugenholtz P."/>
            <person name="Kyrpides N."/>
            <person name="Klenk H."/>
        </authorList>
    </citation>
    <scope>NUCLEOTIDE SEQUENCE [LARGE SCALE GENOMIC DNA]</scope>
    <source>
        <strain evidence="11">DSM 12680 / TGB-C1</strain>
    </source>
</reference>
<dbReference type="Pfam" id="PF02730">
    <property type="entry name" value="AFOR_N"/>
    <property type="match status" value="1"/>
</dbReference>
<keyword evidence="4" id="KW-0479">Metal-binding</keyword>
<sequence length="592" mass="66793">MLDGRYMRVLNIDLSSGKIDIEDREDLYEYLGGLGLATKLLEENLRYDLDPLAPEQPIILSIGLLSTIYPVVTKMVYMFRSPLTGNLGESYAGGRAALALRYAGYDAVVISGKAERPVYLVIGPQVVHIRKADPLWGTGVEEAGRYLRELEPGRGFRSTLRIGQAGEKLVKFAGVNVDTYRHFGRLGGGAVFGSKNLKAIVIHGDRHYPIPKEVFKNYKEVYQEIYEKVTETDLMEKYHDLGTPVNILRLNAMNALPTRNLQSSTFEYAEELSGEAFAQHNLVRQVACIGCPVGCIHLALHRHRFGEPQEWESTVMSYDHEPIFALGTFLGMTTRSDFLALLEKIEGYGLDAISTGVLLGWATEAFQQGLIDEHLLGTRLEFGYLDGYLTVVDNLVKRSNHLYRAMAEGTEFAARQYGGLDFAMTLGRHEMTGYHTGYGAAFGQAVGLRHSHLDNAGYSFDQSEDYEEGEWLVDSILEEEKLRCLTNCLIVCLFARKVYDVETITKAYRAIGLNVSQEQLVELGERIYAAKLRIKEKLGFDFRELRFPRRFFETPSLHGQLSEEKMLSLLDLFLKKVEKIKNKHNLERQPGQ</sequence>
<dbReference type="PANTHER" id="PTHR30038">
    <property type="entry name" value="ALDEHYDE FERREDOXIN OXIDOREDUCTASE"/>
    <property type="match status" value="1"/>
</dbReference>
<organism evidence="10 11">
    <name type="scientific">Syntrophothermus lipocalidus (strain DSM 12680 / TGB-C1)</name>
    <dbReference type="NCBI Taxonomy" id="643648"/>
    <lineage>
        <taxon>Bacteria</taxon>
        <taxon>Bacillati</taxon>
        <taxon>Bacillota</taxon>
        <taxon>Clostridia</taxon>
        <taxon>Eubacteriales</taxon>
        <taxon>Syntrophomonadaceae</taxon>
        <taxon>Syntrophothermus</taxon>
    </lineage>
</organism>
<gene>
    <name evidence="10" type="ordered locus">Slip_0711</name>
</gene>
<reference evidence="10 11" key="2">
    <citation type="journal article" date="2010" name="Stand. Genomic Sci.">
        <title>Complete genome sequence of Syntrophothermus lipocalidus type strain (TGB-C1).</title>
        <authorList>
            <person name="Djao O.D."/>
            <person name="Zhang X."/>
            <person name="Lucas S."/>
            <person name="Lapidus A."/>
            <person name="Del Rio T.G."/>
            <person name="Nolan M."/>
            <person name="Tice H."/>
            <person name="Cheng J.F."/>
            <person name="Han C."/>
            <person name="Tapia R."/>
            <person name="Goodwin L."/>
            <person name="Pitluck S."/>
            <person name="Liolios K."/>
            <person name="Ivanova N."/>
            <person name="Mavromatis K."/>
            <person name="Mikhailova N."/>
            <person name="Ovchinnikova G."/>
            <person name="Pati A."/>
            <person name="Brambilla E."/>
            <person name="Chen A."/>
            <person name="Palaniappan K."/>
            <person name="Land M."/>
            <person name="Hauser L."/>
            <person name="Chang Y.J."/>
            <person name="Jeffries C.D."/>
            <person name="Rohde M."/>
            <person name="Sikorski J."/>
            <person name="Spring S."/>
            <person name="Goker M."/>
            <person name="Detter J.C."/>
            <person name="Woyke T."/>
            <person name="Bristow J."/>
            <person name="Eisen J.A."/>
            <person name="Markowitz V."/>
            <person name="Hugenholtz P."/>
            <person name="Kyrpides N.C."/>
            <person name="Klenk H.P."/>
        </authorList>
    </citation>
    <scope>NUCLEOTIDE SEQUENCE [LARGE SCALE GENOMIC DNA]</scope>
    <source>
        <strain evidence="11">DSM 12680 / TGB-C1</strain>
    </source>
</reference>
<dbReference type="InterPro" id="IPR051919">
    <property type="entry name" value="W-dependent_AOR"/>
</dbReference>
<evidence type="ECO:0000256" key="8">
    <source>
        <dbReference type="ARBA" id="ARBA00049934"/>
    </source>
</evidence>
<dbReference type="HOGENOM" id="CLU_020364_1_0_9"/>
<keyword evidence="7" id="KW-0411">Iron-sulfur</keyword>
<evidence type="ECO:0000256" key="3">
    <source>
        <dbReference type="ARBA" id="ARBA00022485"/>
    </source>
</evidence>
<evidence type="ECO:0000313" key="10">
    <source>
        <dbReference type="EMBL" id="ADI01491.1"/>
    </source>
</evidence>
<dbReference type="Gene3D" id="1.10.569.10">
    <property type="entry name" value="Aldehyde Ferredoxin Oxidoreductase Protein, subunit A, domain 2"/>
    <property type="match status" value="1"/>
</dbReference>
<evidence type="ECO:0000313" key="11">
    <source>
        <dbReference type="Proteomes" id="UP000000378"/>
    </source>
</evidence>
<comment type="cofactor">
    <cofactor evidence="1">
        <name>[4Fe-4S] cluster</name>
        <dbReference type="ChEBI" id="CHEBI:49883"/>
    </cofactor>
</comment>
<evidence type="ECO:0000256" key="6">
    <source>
        <dbReference type="ARBA" id="ARBA00023004"/>
    </source>
</evidence>
<proteinExistence type="inferred from homology"/>
<dbReference type="InterPro" id="IPR036021">
    <property type="entry name" value="Tungsten_al_ferr_oxy-like_C"/>
</dbReference>
<keyword evidence="5 10" id="KW-0560">Oxidoreductase</keyword>
<dbReference type="InterPro" id="IPR001203">
    <property type="entry name" value="OxRdtase_Ald_Fedxn_C"/>
</dbReference>
<dbReference type="eggNOG" id="COG2414">
    <property type="taxonomic scope" value="Bacteria"/>
</dbReference>
<dbReference type="Gene3D" id="1.10.599.10">
    <property type="entry name" value="Aldehyde Ferredoxin Oxidoreductase Protein, subunit A, domain 3"/>
    <property type="match status" value="1"/>
</dbReference>
<evidence type="ECO:0000256" key="5">
    <source>
        <dbReference type="ARBA" id="ARBA00023002"/>
    </source>
</evidence>
<evidence type="ECO:0000256" key="7">
    <source>
        <dbReference type="ARBA" id="ARBA00023014"/>
    </source>
</evidence>
<keyword evidence="6" id="KW-0408">Iron</keyword>
<dbReference type="EC" id="1.2.7.5" evidence="10"/>
<evidence type="ECO:0000259" key="9">
    <source>
        <dbReference type="SMART" id="SM00790"/>
    </source>
</evidence>
<dbReference type="InterPro" id="IPR013984">
    <property type="entry name" value="Ald_Fedxn_OxRdtase_dom2"/>
</dbReference>
<dbReference type="GO" id="GO:0046872">
    <property type="term" value="F:metal ion binding"/>
    <property type="evidence" value="ECO:0007669"/>
    <property type="project" value="UniProtKB-KW"/>
</dbReference>
<dbReference type="GO" id="GO:0051539">
    <property type="term" value="F:4 iron, 4 sulfur cluster binding"/>
    <property type="evidence" value="ECO:0007669"/>
    <property type="project" value="UniProtKB-KW"/>
</dbReference>
<accession>D7CLA6</accession>
<dbReference type="InterPro" id="IPR013985">
    <property type="entry name" value="Ald_Fedxn_OxRdtase_dom3"/>
</dbReference>
<dbReference type="Pfam" id="PF01314">
    <property type="entry name" value="AFOR_C"/>
    <property type="match status" value="1"/>
</dbReference>
<evidence type="ECO:0000256" key="1">
    <source>
        <dbReference type="ARBA" id="ARBA00001966"/>
    </source>
</evidence>
<dbReference type="SUPFAM" id="SSF48310">
    <property type="entry name" value="Aldehyde ferredoxin oxidoreductase, C-terminal domains"/>
    <property type="match status" value="1"/>
</dbReference>
<dbReference type="InterPro" id="IPR013983">
    <property type="entry name" value="Ald_Fedxn_OxRdtase_N"/>
</dbReference>
<dbReference type="GO" id="GO:0009055">
    <property type="term" value="F:electron transfer activity"/>
    <property type="evidence" value="ECO:0007669"/>
    <property type="project" value="InterPro"/>
</dbReference>
<comment type="cofactor">
    <cofactor evidence="8">
        <name>tungstopterin</name>
        <dbReference type="ChEBI" id="CHEBI:30402"/>
    </cofactor>
</comment>
<dbReference type="RefSeq" id="WP_013174893.1">
    <property type="nucleotide sequence ID" value="NC_014220.1"/>
</dbReference>
<dbReference type="EMBL" id="CP002048">
    <property type="protein sequence ID" value="ADI01491.1"/>
    <property type="molecule type" value="Genomic_DNA"/>
</dbReference>
<evidence type="ECO:0000256" key="2">
    <source>
        <dbReference type="ARBA" id="ARBA00011032"/>
    </source>
</evidence>
<dbReference type="OrthoDB" id="9763894at2"/>
<keyword evidence="3" id="KW-0004">4Fe-4S</keyword>
<keyword evidence="11" id="KW-1185">Reference proteome</keyword>
<dbReference type="SUPFAM" id="SSF56228">
    <property type="entry name" value="Aldehyde ferredoxin oxidoreductase, N-terminal domain"/>
    <property type="match status" value="1"/>
</dbReference>
<dbReference type="Gene3D" id="3.60.9.10">
    <property type="entry name" value="Aldehyde ferredoxin oxidoreductase, N-terminal domain"/>
    <property type="match status" value="1"/>
</dbReference>
<dbReference type="PANTHER" id="PTHR30038:SF8">
    <property type="entry name" value="ALDEHYDE FERREDOXIN OXIDOREDUCTASE"/>
    <property type="match status" value="1"/>
</dbReference>
<dbReference type="AlphaFoldDB" id="D7CLA6"/>
<name>D7CLA6_SYNLT</name>
<dbReference type="SMART" id="SM00790">
    <property type="entry name" value="AFOR_N"/>
    <property type="match status" value="1"/>
</dbReference>
<dbReference type="InterPro" id="IPR036503">
    <property type="entry name" value="Ald_Fedxn_OxRdtase_N_sf"/>
</dbReference>
<dbReference type="STRING" id="643648.Slip_0711"/>
<protein>
    <submittedName>
        <fullName evidence="10">Aldehyde ferredoxin oxidoreductase</fullName>
        <ecNumber evidence="10">1.2.7.5</ecNumber>
    </submittedName>
</protein>
<dbReference type="Proteomes" id="UP000000378">
    <property type="component" value="Chromosome"/>
</dbReference>
<comment type="similarity">
    <text evidence="2">Belongs to the AOR/FOR family.</text>
</comment>
<evidence type="ECO:0000256" key="4">
    <source>
        <dbReference type="ARBA" id="ARBA00022723"/>
    </source>
</evidence>